<evidence type="ECO:0000313" key="2">
    <source>
        <dbReference type="EMBL" id="SUB85423.1"/>
    </source>
</evidence>
<evidence type="ECO:0008006" key="4">
    <source>
        <dbReference type="Google" id="ProtNLM"/>
    </source>
</evidence>
<dbReference type="AlphaFoldDB" id="A0A379DY68"/>
<dbReference type="GeneID" id="91082345"/>
<dbReference type="Proteomes" id="UP000254072">
    <property type="component" value="Unassembled WGS sequence"/>
</dbReference>
<reference evidence="2 3" key="1">
    <citation type="submission" date="2018-06" db="EMBL/GenBank/DDBJ databases">
        <authorList>
            <consortium name="Pathogen Informatics"/>
            <person name="Doyle S."/>
        </authorList>
    </citation>
    <scope>NUCLEOTIDE SEQUENCE [LARGE SCALE GENOMIC DNA]</scope>
    <source>
        <strain evidence="2 3">NCTC11157</strain>
    </source>
</reference>
<evidence type="ECO:0000256" key="1">
    <source>
        <dbReference type="SAM" id="Phobius"/>
    </source>
</evidence>
<accession>A0A379DY68</accession>
<evidence type="ECO:0000313" key="3">
    <source>
        <dbReference type="Proteomes" id="UP000254072"/>
    </source>
</evidence>
<name>A0A379DY68_9BACT</name>
<dbReference type="PROSITE" id="PS51257">
    <property type="entry name" value="PROKAR_LIPOPROTEIN"/>
    <property type="match status" value="1"/>
</dbReference>
<keyword evidence="1" id="KW-0812">Transmembrane</keyword>
<protein>
    <recommendedName>
        <fullName evidence="4">Lipoprotein</fullName>
    </recommendedName>
</protein>
<dbReference type="EMBL" id="UGTL01000001">
    <property type="protein sequence ID" value="SUB85423.1"/>
    <property type="molecule type" value="Genomic_DNA"/>
</dbReference>
<dbReference type="RefSeq" id="WP_021670059.1">
    <property type="nucleotide sequence ID" value="NZ_CABOGP010000028.1"/>
</dbReference>
<keyword evidence="1" id="KW-1133">Transmembrane helix</keyword>
<sequence>MRTHKIIYILSTLCVIILLFVACNNGTNAPKSLKDTVPSAAFAPEINDTTVEINLAYITNLKFPKYKIIKENPIIPDSISIAYDEESVVGGNYSAILNFDTIPNQQFYAMIEATAMKDTCWKINQDNFMFKRKDKNGGLYSVAFTKGSMQILVSHLNSDLVKVK</sequence>
<organism evidence="2 3">
    <name type="scientific">Prevotella disiens</name>
    <dbReference type="NCBI Taxonomy" id="28130"/>
    <lineage>
        <taxon>Bacteria</taxon>
        <taxon>Pseudomonadati</taxon>
        <taxon>Bacteroidota</taxon>
        <taxon>Bacteroidia</taxon>
        <taxon>Bacteroidales</taxon>
        <taxon>Prevotellaceae</taxon>
        <taxon>Prevotella</taxon>
    </lineage>
</organism>
<gene>
    <name evidence="2" type="ORF">NCTC11157_01147</name>
</gene>
<feature type="transmembrane region" description="Helical" evidence="1">
    <location>
        <begin position="6"/>
        <end position="24"/>
    </location>
</feature>
<keyword evidence="1" id="KW-0472">Membrane</keyword>
<proteinExistence type="predicted"/>